<keyword evidence="2" id="KW-0722">Serine protease inhibitor</keyword>
<dbReference type="Pfam" id="PF00014">
    <property type="entry name" value="Kunitz_BPTI"/>
    <property type="match status" value="1"/>
</dbReference>
<feature type="compositionally biased region" description="Low complexity" evidence="4">
    <location>
        <begin position="100"/>
        <end position="112"/>
    </location>
</feature>
<dbReference type="Gene3D" id="4.10.410.10">
    <property type="entry name" value="Pancreatic trypsin inhibitor Kunitz domain"/>
    <property type="match status" value="1"/>
</dbReference>
<feature type="compositionally biased region" description="Basic and acidic residues" evidence="4">
    <location>
        <begin position="166"/>
        <end position="184"/>
    </location>
</feature>
<keyword evidence="6" id="KW-1185">Reference proteome</keyword>
<dbReference type="Proteomes" id="UP000887575">
    <property type="component" value="Unassembled WGS sequence"/>
</dbReference>
<keyword evidence="3" id="KW-1015">Disulfide bond</keyword>
<reference evidence="7" key="1">
    <citation type="submission" date="2024-02" db="UniProtKB">
        <authorList>
            <consortium name="WormBaseParasite"/>
        </authorList>
    </citation>
    <scope>IDENTIFICATION</scope>
</reference>
<evidence type="ECO:0000256" key="4">
    <source>
        <dbReference type="SAM" id="MobiDB-lite"/>
    </source>
</evidence>
<proteinExistence type="predicted"/>
<keyword evidence="1" id="KW-0646">Protease inhibitor</keyword>
<feature type="region of interest" description="Disordered" evidence="4">
    <location>
        <begin position="96"/>
        <end position="150"/>
    </location>
</feature>
<dbReference type="GO" id="GO:0004867">
    <property type="term" value="F:serine-type endopeptidase inhibitor activity"/>
    <property type="evidence" value="ECO:0007669"/>
    <property type="project" value="UniProtKB-KW"/>
</dbReference>
<accession>A0AAF3EQI5</accession>
<dbReference type="PRINTS" id="PR00759">
    <property type="entry name" value="BASICPTASE"/>
</dbReference>
<evidence type="ECO:0000313" key="7">
    <source>
        <dbReference type="WBParaSite" id="MBELARI_LOCUS16274"/>
    </source>
</evidence>
<sequence>MCKEVCVEPPKQGRCYLRKNEGPLRCDSPTARYYYDHNTKKCEAFWWRGCLGNANNFQSWEECSTFCKDVGPLPVETTTEAPRTPEPQIEVLPQTATEAPQQPQQQPVVQPPRVSGLEARPAPQHPATNETPLDEVRDPRRDPIHPDHRKFQDDLLKAHEERHRKILEARREAAKLRGNQERRGSRPAADEELLTRDREQQHPRQPQQPQQSQQRPVEARQQPNDLPRHYQHQ</sequence>
<dbReference type="CDD" id="cd00109">
    <property type="entry name" value="Kunitz-type"/>
    <property type="match status" value="1"/>
</dbReference>
<dbReference type="PANTHER" id="PTHR10083">
    <property type="entry name" value="KUNITZ-TYPE PROTEASE INHIBITOR-RELATED"/>
    <property type="match status" value="1"/>
</dbReference>
<dbReference type="SUPFAM" id="SSF57362">
    <property type="entry name" value="BPTI-like"/>
    <property type="match status" value="1"/>
</dbReference>
<feature type="compositionally biased region" description="Basic and acidic residues" evidence="4">
    <location>
        <begin position="193"/>
        <end position="202"/>
    </location>
</feature>
<dbReference type="InterPro" id="IPR002223">
    <property type="entry name" value="Kunitz_BPTI"/>
</dbReference>
<dbReference type="PANTHER" id="PTHR10083:SF374">
    <property type="entry name" value="BPTI_KUNITZ INHIBITOR DOMAIN-CONTAINING PROTEIN"/>
    <property type="match status" value="1"/>
</dbReference>
<feature type="compositionally biased region" description="Low complexity" evidence="4">
    <location>
        <begin position="203"/>
        <end position="216"/>
    </location>
</feature>
<feature type="domain" description="BPTI/Kunitz inhibitor" evidence="5">
    <location>
        <begin position="15"/>
        <end position="67"/>
    </location>
</feature>
<name>A0AAF3EQI5_9BILA</name>
<evidence type="ECO:0000256" key="3">
    <source>
        <dbReference type="ARBA" id="ARBA00023157"/>
    </source>
</evidence>
<evidence type="ECO:0000256" key="2">
    <source>
        <dbReference type="ARBA" id="ARBA00022900"/>
    </source>
</evidence>
<dbReference type="InterPro" id="IPR050098">
    <property type="entry name" value="TFPI/VKTCI-like"/>
</dbReference>
<evidence type="ECO:0000313" key="6">
    <source>
        <dbReference type="Proteomes" id="UP000887575"/>
    </source>
</evidence>
<feature type="compositionally biased region" description="Basic and acidic residues" evidence="4">
    <location>
        <begin position="134"/>
        <end position="150"/>
    </location>
</feature>
<feature type="region of interest" description="Disordered" evidence="4">
    <location>
        <begin position="166"/>
        <end position="233"/>
    </location>
</feature>
<dbReference type="InterPro" id="IPR020901">
    <property type="entry name" value="Prtase_inh_Kunz-CS"/>
</dbReference>
<dbReference type="PROSITE" id="PS00280">
    <property type="entry name" value="BPTI_KUNITZ_1"/>
    <property type="match status" value="1"/>
</dbReference>
<dbReference type="AlphaFoldDB" id="A0AAF3EQI5"/>
<dbReference type="GO" id="GO:0005615">
    <property type="term" value="C:extracellular space"/>
    <property type="evidence" value="ECO:0007669"/>
    <property type="project" value="TreeGrafter"/>
</dbReference>
<evidence type="ECO:0000259" key="5">
    <source>
        <dbReference type="PROSITE" id="PS50279"/>
    </source>
</evidence>
<evidence type="ECO:0000256" key="1">
    <source>
        <dbReference type="ARBA" id="ARBA00022690"/>
    </source>
</evidence>
<organism evidence="6 7">
    <name type="scientific">Mesorhabditis belari</name>
    <dbReference type="NCBI Taxonomy" id="2138241"/>
    <lineage>
        <taxon>Eukaryota</taxon>
        <taxon>Metazoa</taxon>
        <taxon>Ecdysozoa</taxon>
        <taxon>Nematoda</taxon>
        <taxon>Chromadorea</taxon>
        <taxon>Rhabditida</taxon>
        <taxon>Rhabditina</taxon>
        <taxon>Rhabditomorpha</taxon>
        <taxon>Rhabditoidea</taxon>
        <taxon>Rhabditidae</taxon>
        <taxon>Mesorhabditinae</taxon>
        <taxon>Mesorhabditis</taxon>
    </lineage>
</organism>
<dbReference type="SMART" id="SM00131">
    <property type="entry name" value="KU"/>
    <property type="match status" value="1"/>
</dbReference>
<dbReference type="PROSITE" id="PS50279">
    <property type="entry name" value="BPTI_KUNITZ_2"/>
    <property type="match status" value="1"/>
</dbReference>
<dbReference type="WBParaSite" id="MBELARI_LOCUS16274">
    <property type="protein sequence ID" value="MBELARI_LOCUS16274"/>
    <property type="gene ID" value="MBELARI_LOCUS16274"/>
</dbReference>
<dbReference type="InterPro" id="IPR036880">
    <property type="entry name" value="Kunitz_BPTI_sf"/>
</dbReference>
<protein>
    <recommendedName>
        <fullName evidence="5">BPTI/Kunitz inhibitor domain-containing protein</fullName>
    </recommendedName>
</protein>